<dbReference type="PANTHER" id="PTHR24567:SF28">
    <property type="entry name" value="LISTERIOLYSIN REGULATORY PROTEIN"/>
    <property type="match status" value="1"/>
</dbReference>
<evidence type="ECO:0000256" key="4">
    <source>
        <dbReference type="SAM" id="MobiDB-lite"/>
    </source>
</evidence>
<feature type="region of interest" description="Disordered" evidence="4">
    <location>
        <begin position="1"/>
        <end position="23"/>
    </location>
</feature>
<evidence type="ECO:0000259" key="6">
    <source>
        <dbReference type="PROSITE" id="PS51063"/>
    </source>
</evidence>
<protein>
    <submittedName>
        <fullName evidence="7">Crp/Fnr family transcriptional regulator</fullName>
    </submittedName>
</protein>
<dbReference type="InterPro" id="IPR050397">
    <property type="entry name" value="Env_Response_Regulators"/>
</dbReference>
<gene>
    <name evidence="7" type="ORF">IGS67_10020</name>
</gene>
<reference evidence="7 8" key="1">
    <citation type="submission" date="2020-09" db="EMBL/GenBank/DDBJ databases">
        <title>Flavimobilis rhizosphaerae sp. nov., isolated from rhizosphere soil of Spartina alterniflora.</title>
        <authorList>
            <person name="Hanqin C."/>
        </authorList>
    </citation>
    <scope>NUCLEOTIDE SEQUENCE [LARGE SCALE GENOMIC DNA]</scope>
    <source>
        <strain evidence="7 8">GY 10621</strain>
    </source>
</reference>
<dbReference type="PANTHER" id="PTHR24567">
    <property type="entry name" value="CRP FAMILY TRANSCRIPTIONAL REGULATORY PROTEIN"/>
    <property type="match status" value="1"/>
</dbReference>
<dbReference type="InterPro" id="IPR036388">
    <property type="entry name" value="WH-like_DNA-bd_sf"/>
</dbReference>
<dbReference type="Proteomes" id="UP000642107">
    <property type="component" value="Unassembled WGS sequence"/>
</dbReference>
<name>A0ABR9DRU6_9MICO</name>
<dbReference type="Pfam" id="PF13545">
    <property type="entry name" value="HTH_Crp_2"/>
    <property type="match status" value="1"/>
</dbReference>
<evidence type="ECO:0000256" key="2">
    <source>
        <dbReference type="ARBA" id="ARBA00023125"/>
    </source>
</evidence>
<organism evidence="7 8">
    <name type="scientific">Flavimobilis rhizosphaerae</name>
    <dbReference type="NCBI Taxonomy" id="2775421"/>
    <lineage>
        <taxon>Bacteria</taxon>
        <taxon>Bacillati</taxon>
        <taxon>Actinomycetota</taxon>
        <taxon>Actinomycetes</taxon>
        <taxon>Micrococcales</taxon>
        <taxon>Jonesiaceae</taxon>
        <taxon>Flavimobilis</taxon>
    </lineage>
</organism>
<accession>A0ABR9DRU6</accession>
<dbReference type="CDD" id="cd00038">
    <property type="entry name" value="CAP_ED"/>
    <property type="match status" value="1"/>
</dbReference>
<dbReference type="InterPro" id="IPR036390">
    <property type="entry name" value="WH_DNA-bd_sf"/>
</dbReference>
<dbReference type="InterPro" id="IPR000595">
    <property type="entry name" value="cNMP-bd_dom"/>
</dbReference>
<keyword evidence="3" id="KW-0804">Transcription</keyword>
<evidence type="ECO:0000256" key="1">
    <source>
        <dbReference type="ARBA" id="ARBA00023015"/>
    </source>
</evidence>
<dbReference type="SMART" id="SM00100">
    <property type="entry name" value="cNMP"/>
    <property type="match status" value="1"/>
</dbReference>
<dbReference type="Gene3D" id="1.10.10.10">
    <property type="entry name" value="Winged helix-like DNA-binding domain superfamily/Winged helix DNA-binding domain"/>
    <property type="match status" value="1"/>
</dbReference>
<dbReference type="SUPFAM" id="SSF51206">
    <property type="entry name" value="cAMP-binding domain-like"/>
    <property type="match status" value="1"/>
</dbReference>
<dbReference type="EMBL" id="JACZDF010000005">
    <property type="protein sequence ID" value="MBD9699826.1"/>
    <property type="molecule type" value="Genomic_DNA"/>
</dbReference>
<comment type="caution">
    <text evidence="7">The sequence shown here is derived from an EMBL/GenBank/DDBJ whole genome shotgun (WGS) entry which is preliminary data.</text>
</comment>
<feature type="compositionally biased region" description="Basic and acidic residues" evidence="4">
    <location>
        <begin position="1"/>
        <end position="10"/>
    </location>
</feature>
<dbReference type="SUPFAM" id="SSF46785">
    <property type="entry name" value="Winged helix' DNA-binding domain"/>
    <property type="match status" value="1"/>
</dbReference>
<dbReference type="RefSeq" id="WP_192280342.1">
    <property type="nucleotide sequence ID" value="NZ_JACZDF010000005.1"/>
</dbReference>
<dbReference type="InterPro" id="IPR012318">
    <property type="entry name" value="HTH_CRP"/>
</dbReference>
<evidence type="ECO:0000313" key="8">
    <source>
        <dbReference type="Proteomes" id="UP000642107"/>
    </source>
</evidence>
<sequence>MAPPEREPRRTAAGAPPSVGPRRTIPLQEITLPHECPRPVRIHVLSRAPYFVGLDEAALDAVDRRMRTRTYAADEPVYRAGEPADALYVVAEGRVRVSQATADGTETVTDVLVPGELFGAMGTLGEPSHLQSASALVGSCILRIGQGDFRQVLLEQPQVALRVLDDVAARLARAHTDIGGQSTETVPQRVARALLRLADKLGEDRGPRGVMLEVPLSRADLAGLARSTPESVSRVMSRWKKDGIVDSGRRWTSLLDRPFLEEVAAGRG</sequence>
<keyword evidence="8" id="KW-1185">Reference proteome</keyword>
<dbReference type="InterPro" id="IPR018490">
    <property type="entry name" value="cNMP-bd_dom_sf"/>
</dbReference>
<dbReference type="SMART" id="SM00419">
    <property type="entry name" value="HTH_CRP"/>
    <property type="match status" value="1"/>
</dbReference>
<evidence type="ECO:0000313" key="7">
    <source>
        <dbReference type="EMBL" id="MBD9699826.1"/>
    </source>
</evidence>
<keyword evidence="1" id="KW-0805">Transcription regulation</keyword>
<feature type="domain" description="Cyclic nucleotide-binding" evidence="5">
    <location>
        <begin position="50"/>
        <end position="170"/>
    </location>
</feature>
<evidence type="ECO:0000259" key="5">
    <source>
        <dbReference type="PROSITE" id="PS50042"/>
    </source>
</evidence>
<dbReference type="Pfam" id="PF00027">
    <property type="entry name" value="cNMP_binding"/>
    <property type="match status" value="1"/>
</dbReference>
<dbReference type="Gene3D" id="2.60.120.10">
    <property type="entry name" value="Jelly Rolls"/>
    <property type="match status" value="1"/>
</dbReference>
<dbReference type="InterPro" id="IPR014710">
    <property type="entry name" value="RmlC-like_jellyroll"/>
</dbReference>
<dbReference type="PROSITE" id="PS51063">
    <property type="entry name" value="HTH_CRP_2"/>
    <property type="match status" value="1"/>
</dbReference>
<keyword evidence="2" id="KW-0238">DNA-binding</keyword>
<evidence type="ECO:0000256" key="3">
    <source>
        <dbReference type="ARBA" id="ARBA00023163"/>
    </source>
</evidence>
<proteinExistence type="predicted"/>
<feature type="domain" description="HTH crp-type" evidence="6">
    <location>
        <begin position="184"/>
        <end position="258"/>
    </location>
</feature>
<dbReference type="PROSITE" id="PS50042">
    <property type="entry name" value="CNMP_BINDING_3"/>
    <property type="match status" value="1"/>
</dbReference>